<dbReference type="SUPFAM" id="SSF81343">
    <property type="entry name" value="Fumarate reductase respiratory complex transmembrane subunits"/>
    <property type="match status" value="1"/>
</dbReference>
<comment type="subcellular location">
    <subcellularLocation>
        <location evidence="2">Membrane</location>
        <topology evidence="2">Multi-pass membrane protein</topology>
    </subcellularLocation>
</comment>
<evidence type="ECO:0000256" key="12">
    <source>
        <dbReference type="PIRSR" id="PIRSR000178-1"/>
    </source>
</evidence>
<evidence type="ECO:0000256" key="11">
    <source>
        <dbReference type="ARBA" id="ARBA00025912"/>
    </source>
</evidence>
<evidence type="ECO:0000256" key="6">
    <source>
        <dbReference type="ARBA" id="ARBA00022692"/>
    </source>
</evidence>
<feature type="transmembrane region" description="Helical" evidence="13">
    <location>
        <begin position="32"/>
        <end position="52"/>
    </location>
</feature>
<keyword evidence="15" id="KW-1185">Reference proteome</keyword>
<feature type="binding site" description="axial binding residue" evidence="12">
    <location>
        <position position="88"/>
    </location>
    <ligand>
        <name>heme</name>
        <dbReference type="ChEBI" id="CHEBI:30413"/>
        <note>ligand shared with second transmembrane subunit</note>
    </ligand>
    <ligandPart>
        <name>Fe</name>
        <dbReference type="ChEBI" id="CHEBI:18248"/>
    </ligandPart>
</feature>
<dbReference type="AlphaFoldDB" id="A0A2S7UX51"/>
<evidence type="ECO:0000256" key="13">
    <source>
        <dbReference type="SAM" id="Phobius"/>
    </source>
</evidence>
<evidence type="ECO:0000313" key="15">
    <source>
        <dbReference type="Proteomes" id="UP000239007"/>
    </source>
</evidence>
<dbReference type="Gene3D" id="1.20.1300.10">
    <property type="entry name" value="Fumarate reductase/succinate dehydrogenase, transmembrane subunit"/>
    <property type="match status" value="1"/>
</dbReference>
<keyword evidence="6 13" id="KW-0812">Transmembrane</keyword>
<gene>
    <name evidence="14" type="ORF">BTO11_10745</name>
</gene>
<dbReference type="PIRSF" id="PIRSF000178">
    <property type="entry name" value="SDH_cyt_b560"/>
    <property type="match status" value="1"/>
</dbReference>
<dbReference type="GO" id="GO:0005886">
    <property type="term" value="C:plasma membrane"/>
    <property type="evidence" value="ECO:0007669"/>
    <property type="project" value="TreeGrafter"/>
</dbReference>
<keyword evidence="8 13" id="KW-1133">Transmembrane helix</keyword>
<dbReference type="EMBL" id="MSCH01000003">
    <property type="protein sequence ID" value="PQJ54082.1"/>
    <property type="molecule type" value="Genomic_DNA"/>
</dbReference>
<comment type="cofactor">
    <cofactor evidence="12">
        <name>heme</name>
        <dbReference type="ChEBI" id="CHEBI:30413"/>
    </cofactor>
    <text evidence="12">The heme is bound between the two transmembrane subunits.</text>
</comment>
<sequence>MNSSDRHVIVKKQRPVNLELTSFMPASAIASILHRVSGVVFFFALIFVIVAWTMSLQSAESFELAKSLMQGVIGKVIVIAILAALSFHTIIGLRHLVMDMGYWEELESGNLSAKLAIAIWVVTVILAGVWIW</sequence>
<evidence type="ECO:0000256" key="2">
    <source>
        <dbReference type="ARBA" id="ARBA00004141"/>
    </source>
</evidence>
<organism evidence="14 15">
    <name type="scientific">Psychrosphaera saromensis</name>
    <dbReference type="NCBI Taxonomy" id="716813"/>
    <lineage>
        <taxon>Bacteria</taxon>
        <taxon>Pseudomonadati</taxon>
        <taxon>Pseudomonadota</taxon>
        <taxon>Gammaproteobacteria</taxon>
        <taxon>Alteromonadales</taxon>
        <taxon>Pseudoalteromonadaceae</taxon>
        <taxon>Psychrosphaera</taxon>
    </lineage>
</organism>
<dbReference type="InterPro" id="IPR014314">
    <property type="entry name" value="Succ_DH_cytb556"/>
</dbReference>
<keyword evidence="7 12" id="KW-0479">Metal-binding</keyword>
<evidence type="ECO:0000256" key="4">
    <source>
        <dbReference type="ARBA" id="ARBA00020076"/>
    </source>
</evidence>
<keyword evidence="10 13" id="KW-0472">Membrane</keyword>
<dbReference type="NCBIfam" id="TIGR02970">
    <property type="entry name" value="succ_dehyd_cytB"/>
    <property type="match status" value="1"/>
</dbReference>
<reference evidence="14 15" key="1">
    <citation type="submission" date="2016-12" db="EMBL/GenBank/DDBJ databases">
        <title>Diversity of luminous bacteria.</title>
        <authorList>
            <person name="Yoshizawa S."/>
            <person name="Kogure K."/>
        </authorList>
    </citation>
    <scope>NUCLEOTIDE SEQUENCE [LARGE SCALE GENOMIC DNA]</scope>
    <source>
        <strain evidence="14 15">SA4-48</strain>
    </source>
</reference>
<dbReference type="InterPro" id="IPR018495">
    <property type="entry name" value="Succ_DH_cyt_bsu_CS"/>
</dbReference>
<comment type="function">
    <text evidence="1">Membrane-anchoring subunit of succinate dehydrogenase (SDH).</text>
</comment>
<accession>A0A2S7UX51</accession>
<keyword evidence="5 12" id="KW-0349">Heme</keyword>
<dbReference type="PANTHER" id="PTHR10978">
    <property type="entry name" value="SUCCINATE DEHYDROGENASE CYTOCHROME B560 SUBUNIT"/>
    <property type="match status" value="1"/>
</dbReference>
<dbReference type="PANTHER" id="PTHR10978:SF5">
    <property type="entry name" value="SUCCINATE DEHYDROGENASE CYTOCHROME B560 SUBUNIT, MITOCHONDRIAL"/>
    <property type="match status" value="1"/>
</dbReference>
<feature type="transmembrane region" description="Helical" evidence="13">
    <location>
        <begin position="72"/>
        <end position="91"/>
    </location>
</feature>
<name>A0A2S7UX51_9GAMM</name>
<keyword evidence="9 12" id="KW-0408">Iron</keyword>
<evidence type="ECO:0000256" key="8">
    <source>
        <dbReference type="ARBA" id="ARBA00022989"/>
    </source>
</evidence>
<dbReference type="Proteomes" id="UP000239007">
    <property type="component" value="Unassembled WGS sequence"/>
</dbReference>
<comment type="subunit">
    <text evidence="11">Part of an enzyme complex containing four subunits: a flavoprotein, an iron-sulfur protein, plus two membrane-anchoring proteins, SdhC and SdhD. The complex can form homotrimers.</text>
</comment>
<dbReference type="InterPro" id="IPR034804">
    <property type="entry name" value="SQR/QFR_C/D"/>
</dbReference>
<dbReference type="CDD" id="cd03499">
    <property type="entry name" value="SQR_TypeC_SdhC"/>
    <property type="match status" value="1"/>
</dbReference>
<evidence type="ECO:0000256" key="5">
    <source>
        <dbReference type="ARBA" id="ARBA00022617"/>
    </source>
</evidence>
<comment type="similarity">
    <text evidence="3">Belongs to the cytochrome b560 family.</text>
</comment>
<feature type="transmembrane region" description="Helical" evidence="13">
    <location>
        <begin position="111"/>
        <end position="131"/>
    </location>
</feature>
<dbReference type="PROSITE" id="PS01001">
    <property type="entry name" value="SDH_CYT_2"/>
    <property type="match status" value="1"/>
</dbReference>
<evidence type="ECO:0000313" key="14">
    <source>
        <dbReference type="EMBL" id="PQJ54082.1"/>
    </source>
</evidence>
<proteinExistence type="inferred from homology"/>
<dbReference type="GO" id="GO:0006099">
    <property type="term" value="P:tricarboxylic acid cycle"/>
    <property type="evidence" value="ECO:0007669"/>
    <property type="project" value="InterPro"/>
</dbReference>
<evidence type="ECO:0000256" key="9">
    <source>
        <dbReference type="ARBA" id="ARBA00023004"/>
    </source>
</evidence>
<evidence type="ECO:0000256" key="10">
    <source>
        <dbReference type="ARBA" id="ARBA00023136"/>
    </source>
</evidence>
<dbReference type="GO" id="GO:0046872">
    <property type="term" value="F:metal ion binding"/>
    <property type="evidence" value="ECO:0007669"/>
    <property type="project" value="UniProtKB-KW"/>
</dbReference>
<evidence type="ECO:0000256" key="7">
    <source>
        <dbReference type="ARBA" id="ARBA00022723"/>
    </source>
</evidence>
<comment type="caution">
    <text evidence="14">The sequence shown here is derived from an EMBL/GenBank/DDBJ whole genome shotgun (WGS) entry which is preliminary data.</text>
</comment>
<dbReference type="GO" id="GO:0009055">
    <property type="term" value="F:electron transfer activity"/>
    <property type="evidence" value="ECO:0007669"/>
    <property type="project" value="InterPro"/>
</dbReference>
<protein>
    <recommendedName>
        <fullName evidence="4">Succinate dehydrogenase cytochrome b556 subunit</fullName>
    </recommendedName>
</protein>
<evidence type="ECO:0000256" key="1">
    <source>
        <dbReference type="ARBA" id="ARBA00004050"/>
    </source>
</evidence>
<evidence type="ECO:0000256" key="3">
    <source>
        <dbReference type="ARBA" id="ARBA00007244"/>
    </source>
</evidence>
<dbReference type="Pfam" id="PF01127">
    <property type="entry name" value="Sdh_cyt"/>
    <property type="match status" value="1"/>
</dbReference>
<dbReference type="InterPro" id="IPR000701">
    <property type="entry name" value="SuccDH_FuR_B_TM-su"/>
</dbReference>